<dbReference type="PANTHER" id="PTHR46077:SF1">
    <property type="entry name" value="TOP1 BINDING ARGININE_SERINE RICH PROTEIN, E3 UBIQUITIN LIGASE"/>
    <property type="match status" value="1"/>
</dbReference>
<evidence type="ECO:0000256" key="10">
    <source>
        <dbReference type="ARBA" id="ARBA00071236"/>
    </source>
</evidence>
<evidence type="ECO:0000256" key="11">
    <source>
        <dbReference type="ARBA" id="ARBA00076856"/>
    </source>
</evidence>
<evidence type="ECO:0000313" key="18">
    <source>
        <dbReference type="EMBL" id="JAB56043.1"/>
    </source>
</evidence>
<evidence type="ECO:0000256" key="9">
    <source>
        <dbReference type="ARBA" id="ARBA00023163"/>
    </source>
</evidence>
<name>U5EFI8_9DIPT</name>
<feature type="compositionally biased region" description="Basic residues" evidence="16">
    <location>
        <begin position="741"/>
        <end position="756"/>
    </location>
</feature>
<feature type="compositionally biased region" description="Low complexity" evidence="16">
    <location>
        <begin position="840"/>
        <end position="861"/>
    </location>
</feature>
<dbReference type="InterPro" id="IPR001841">
    <property type="entry name" value="Znf_RING"/>
</dbReference>
<dbReference type="EMBL" id="GANO01003828">
    <property type="protein sequence ID" value="JAB56043.1"/>
    <property type="molecule type" value="mRNA"/>
</dbReference>
<protein>
    <recommendedName>
        <fullName evidence="10">E3 ubiquitin-protein ligase Topors</fullName>
        <ecNumber evidence="2">2.3.2.27</ecNumber>
    </recommendedName>
    <alternativeName>
        <fullName evidence="11">RING-type E3 ubiquitin transferase Topors</fullName>
    </alternativeName>
    <alternativeName>
        <fullName evidence="13">SUMO1-protein E3 ligase Topors</fullName>
    </alternativeName>
    <alternativeName>
        <fullName evidence="12">Topoisomerase I-binding RING finger protein</fullName>
    </alternativeName>
    <alternativeName>
        <fullName evidence="14">Topoisomerase I-binding arginine/serine-rich protein</fullName>
    </alternativeName>
</protein>
<dbReference type="GO" id="GO:0005634">
    <property type="term" value="C:nucleus"/>
    <property type="evidence" value="ECO:0007669"/>
    <property type="project" value="UniProtKB-ARBA"/>
</dbReference>
<dbReference type="SMART" id="SM00184">
    <property type="entry name" value="RING"/>
    <property type="match status" value="1"/>
</dbReference>
<dbReference type="GO" id="GO:0006513">
    <property type="term" value="P:protein monoubiquitination"/>
    <property type="evidence" value="ECO:0007669"/>
    <property type="project" value="TreeGrafter"/>
</dbReference>
<dbReference type="GO" id="GO:0008270">
    <property type="term" value="F:zinc ion binding"/>
    <property type="evidence" value="ECO:0007669"/>
    <property type="project" value="UniProtKB-KW"/>
</dbReference>
<feature type="compositionally biased region" description="Acidic residues" evidence="16">
    <location>
        <begin position="813"/>
        <end position="827"/>
    </location>
</feature>
<keyword evidence="8" id="KW-0805">Transcription regulation</keyword>
<dbReference type="InterPro" id="IPR017907">
    <property type="entry name" value="Znf_RING_CS"/>
</dbReference>
<feature type="region of interest" description="Disordered" evidence="16">
    <location>
        <begin position="505"/>
        <end position="539"/>
    </location>
</feature>
<dbReference type="FunFam" id="3.30.40.10:FF:000136">
    <property type="entry name" value="E3 ubiquitin-protein ligase Topors"/>
    <property type="match status" value="1"/>
</dbReference>
<dbReference type="InterPro" id="IPR058746">
    <property type="entry name" value="Znf_RING-type_Topors"/>
</dbReference>
<dbReference type="EC" id="2.3.2.27" evidence="2"/>
<keyword evidence="9" id="KW-0804">Transcription</keyword>
<feature type="region of interest" description="Disordered" evidence="16">
    <location>
        <begin position="620"/>
        <end position="877"/>
    </location>
</feature>
<keyword evidence="7" id="KW-0862">Zinc</keyword>
<evidence type="ECO:0000256" key="4">
    <source>
        <dbReference type="ARBA" id="ARBA00022723"/>
    </source>
</evidence>
<evidence type="ECO:0000256" key="8">
    <source>
        <dbReference type="ARBA" id="ARBA00023015"/>
    </source>
</evidence>
<feature type="region of interest" description="Disordered" evidence="16">
    <location>
        <begin position="410"/>
        <end position="429"/>
    </location>
</feature>
<feature type="compositionally biased region" description="Low complexity" evidence="16">
    <location>
        <begin position="932"/>
        <end position="946"/>
    </location>
</feature>
<evidence type="ECO:0000256" key="6">
    <source>
        <dbReference type="ARBA" id="ARBA00022786"/>
    </source>
</evidence>
<evidence type="ECO:0000256" key="2">
    <source>
        <dbReference type="ARBA" id="ARBA00012483"/>
    </source>
</evidence>
<accession>U5EFI8</accession>
<feature type="compositionally biased region" description="Polar residues" evidence="16">
    <location>
        <begin position="599"/>
        <end position="608"/>
    </location>
</feature>
<organism evidence="18">
    <name type="scientific">Corethrella appendiculata</name>
    <dbReference type="NCBI Taxonomy" id="1370023"/>
    <lineage>
        <taxon>Eukaryota</taxon>
        <taxon>Metazoa</taxon>
        <taxon>Ecdysozoa</taxon>
        <taxon>Arthropoda</taxon>
        <taxon>Hexapoda</taxon>
        <taxon>Insecta</taxon>
        <taxon>Pterygota</taxon>
        <taxon>Neoptera</taxon>
        <taxon>Endopterygota</taxon>
        <taxon>Diptera</taxon>
        <taxon>Nematocera</taxon>
        <taxon>Culicoidea</taxon>
        <taxon>Chaoboridae</taxon>
        <taxon>Corethrella</taxon>
    </lineage>
</organism>
<dbReference type="InterPro" id="IPR058745">
    <property type="entry name" value="PWI_Topors"/>
</dbReference>
<dbReference type="InterPro" id="IPR018957">
    <property type="entry name" value="Znf_C3HC4_RING-type"/>
</dbReference>
<sequence length="966" mass="108453">EIIECPATPGDLQNCPDSPNFVREVIDTSSSDIEDVPSDGRSSPPPKCAICLGKCKNKCFTDSCLHQFCFNCLLEWSKIKAECPLCKQIFKSIIHNVRSLDQFDEHIVQPPQHQHQSAQHHHLPHAPPPEQAVFHRLDFLLTEQPRFTYSATLQVRPQQGEAIQQLFMHHSPLTDRFSREYPNDLIPYRQHGQEWRRYIYDRRIYALPLADITGRVRECSAAFYRENPAQIHRLMPWVNRELVALCRGNTYQIDLLMNCFPEWLTQYDITSPEFRANCSIWGAQRTDHFIHELLNYARSPYDMIGYDRNVRYTPMYNNNNNNNNTETSTSASGAGNQQPQQHVVISSDSSDGEELIAVVQPRRPRRGRTQFTIETRSSHSTVIVTGSFSGRGTNNPDNQSTVIANYTSSGATTTTTTTSSSSTPSASVSTTSAQILNPYSIQHSSNNNSVSSSPLRCRNISLSSETDSDDIQFVLERKPPHLRTPELVNLENSETDSDVVYIDTEEQQQQQQQRQGDEDERQSPSTVSTNLRNIPPPGIFEQSIFSDDSILEPECKLEKLISDELPSTSTTSNNYLNKLFENAFNQHSNSSNDHEIVNNGASTSSGGSYSKLCLPKNLQTNTAGGTSTTNPQQKKYYARPKLNHQSKKSIYMPSQSEDSSSDSNNNNIHKIENINKTKIKITNSNNSGKRKSNSSNSSSMSSNKSSESSSSSSNSSSSSSSSSNSDSSDSNKLLYDDMKIKIKGGRKRRQSPKKTKSQSSKQQQQQQSNNNKSRKRKYPNRKSVVTAVKNEKKDLNIYSTDESSTGRNNSDYSDIEYDIDDDDGDYDYQEKPRTKRQKLSSATKSSRRTNNTSSSTNNSNKKNVKRKSSRNKLETNNLINPVSAAAAAVIQQPVISSPIPSTSTSNSNNKSKLKSIVIKKYETNPDNNDLFTRNSYSSDTNSSDNRPLNMLDWESDESCLSASMEC</sequence>
<feature type="region of interest" description="Disordered" evidence="16">
    <location>
        <begin position="929"/>
        <end position="949"/>
    </location>
</feature>
<dbReference type="PANTHER" id="PTHR46077">
    <property type="entry name" value="E3 UBIQUITIN-PROTEIN LIGASE TOPORS"/>
    <property type="match status" value="1"/>
</dbReference>
<feature type="compositionally biased region" description="Polar residues" evidence="16">
    <location>
        <begin position="620"/>
        <end position="633"/>
    </location>
</feature>
<feature type="compositionally biased region" description="Low complexity" evidence="16">
    <location>
        <begin position="676"/>
        <end position="732"/>
    </location>
</feature>
<keyword evidence="5 15" id="KW-0863">Zinc-finger</keyword>
<feature type="compositionally biased region" description="Polar residues" evidence="16">
    <location>
        <begin position="523"/>
        <end position="532"/>
    </location>
</feature>
<evidence type="ECO:0000256" key="12">
    <source>
        <dbReference type="ARBA" id="ARBA00076940"/>
    </source>
</evidence>
<feature type="compositionally biased region" description="Low complexity" evidence="16">
    <location>
        <begin position="757"/>
        <end position="771"/>
    </location>
</feature>
<dbReference type="GO" id="GO:0000209">
    <property type="term" value="P:protein polyubiquitination"/>
    <property type="evidence" value="ECO:0007669"/>
    <property type="project" value="TreeGrafter"/>
</dbReference>
<proteinExistence type="evidence at transcript level"/>
<feature type="region of interest" description="Disordered" evidence="16">
    <location>
        <begin position="589"/>
        <end position="608"/>
    </location>
</feature>
<dbReference type="Pfam" id="PF00097">
    <property type="entry name" value="zf-C3HC4"/>
    <property type="match status" value="1"/>
</dbReference>
<keyword evidence="3" id="KW-0808">Transferase</keyword>
<dbReference type="PROSITE" id="PS50089">
    <property type="entry name" value="ZF_RING_2"/>
    <property type="match status" value="1"/>
</dbReference>
<evidence type="ECO:0000256" key="13">
    <source>
        <dbReference type="ARBA" id="ARBA00079040"/>
    </source>
</evidence>
<feature type="non-terminal residue" evidence="18">
    <location>
        <position position="1"/>
    </location>
</feature>
<dbReference type="GO" id="GO:0061630">
    <property type="term" value="F:ubiquitin protein ligase activity"/>
    <property type="evidence" value="ECO:0007669"/>
    <property type="project" value="UniProtKB-EC"/>
</dbReference>
<evidence type="ECO:0000259" key="17">
    <source>
        <dbReference type="PROSITE" id="PS50089"/>
    </source>
</evidence>
<comment type="catalytic activity">
    <reaction evidence="1">
        <text>S-ubiquitinyl-[E2 ubiquitin-conjugating enzyme]-L-cysteine + [acceptor protein]-L-lysine = [E2 ubiquitin-conjugating enzyme]-L-cysteine + N(6)-ubiquitinyl-[acceptor protein]-L-lysine.</text>
        <dbReference type="EC" id="2.3.2.27"/>
    </reaction>
</comment>
<dbReference type="AlphaFoldDB" id="U5EFI8"/>
<evidence type="ECO:0000256" key="16">
    <source>
        <dbReference type="SAM" id="MobiDB-lite"/>
    </source>
</evidence>
<dbReference type="Pfam" id="PF26084">
    <property type="entry name" value="PWI_Topors"/>
    <property type="match status" value="1"/>
</dbReference>
<reference evidence="18" key="1">
    <citation type="journal article" date="2014" name="Insect Biochem. Mol. Biol.">
        <title>An insight into the sialome of the frog biting fly, Corethrella appendiculata.</title>
        <authorList>
            <person name="Ribeiro J.M.C."/>
            <person name="Chagas A.C."/>
            <person name="Pham V.M."/>
            <person name="Lounibos L.P."/>
            <person name="Calvo E."/>
        </authorList>
    </citation>
    <scope>NUCLEOTIDE SEQUENCE</scope>
    <source>
        <tissue evidence="18">Salivary glands</tissue>
    </source>
</reference>
<evidence type="ECO:0000256" key="14">
    <source>
        <dbReference type="ARBA" id="ARBA00079184"/>
    </source>
</evidence>
<dbReference type="CDD" id="cd16574">
    <property type="entry name" value="RING-HC_Topors"/>
    <property type="match status" value="1"/>
</dbReference>
<dbReference type="Gene3D" id="3.30.40.10">
    <property type="entry name" value="Zinc/RING finger domain, C3HC4 (zinc finger)"/>
    <property type="match status" value="1"/>
</dbReference>
<evidence type="ECO:0000256" key="3">
    <source>
        <dbReference type="ARBA" id="ARBA00022679"/>
    </source>
</evidence>
<dbReference type="PROSITE" id="PS00518">
    <property type="entry name" value="ZF_RING_1"/>
    <property type="match status" value="1"/>
</dbReference>
<feature type="compositionally biased region" description="Polar residues" evidence="16">
    <location>
        <begin position="325"/>
        <end position="349"/>
    </location>
</feature>
<evidence type="ECO:0000256" key="15">
    <source>
        <dbReference type="PROSITE-ProRule" id="PRU00175"/>
    </source>
</evidence>
<evidence type="ECO:0000256" key="1">
    <source>
        <dbReference type="ARBA" id="ARBA00000900"/>
    </source>
</evidence>
<feature type="region of interest" description="Disordered" evidence="16">
    <location>
        <begin position="315"/>
        <end position="352"/>
    </location>
</feature>
<dbReference type="SUPFAM" id="SSF57850">
    <property type="entry name" value="RING/U-box"/>
    <property type="match status" value="1"/>
</dbReference>
<keyword evidence="6" id="KW-0833">Ubl conjugation pathway</keyword>
<evidence type="ECO:0000256" key="5">
    <source>
        <dbReference type="ARBA" id="ARBA00022771"/>
    </source>
</evidence>
<feature type="compositionally biased region" description="Basic residues" evidence="16">
    <location>
        <begin position="636"/>
        <end position="647"/>
    </location>
</feature>
<keyword evidence="4" id="KW-0479">Metal-binding</keyword>
<evidence type="ECO:0000256" key="7">
    <source>
        <dbReference type="ARBA" id="ARBA00022833"/>
    </source>
</evidence>
<feature type="domain" description="RING-type" evidence="17">
    <location>
        <begin position="48"/>
        <end position="87"/>
    </location>
</feature>
<dbReference type="InterPro" id="IPR013083">
    <property type="entry name" value="Znf_RING/FYVE/PHD"/>
</dbReference>
<feature type="compositionally biased region" description="Polar residues" evidence="16">
    <location>
        <begin position="797"/>
        <end position="809"/>
    </location>
</feature>